<proteinExistence type="predicted"/>
<evidence type="ECO:0000313" key="10">
    <source>
        <dbReference type="Proteomes" id="UP001465755"/>
    </source>
</evidence>
<name>A0AAW1NJ21_9CHLO</name>
<dbReference type="PANTHER" id="PTHR23081">
    <property type="entry name" value="RNA POLYMERASE II CTD PHOSPHATASE"/>
    <property type="match status" value="1"/>
</dbReference>
<evidence type="ECO:0000256" key="5">
    <source>
        <dbReference type="ARBA" id="ARBA00047761"/>
    </source>
</evidence>
<evidence type="ECO:0000256" key="4">
    <source>
        <dbReference type="ARBA" id="ARBA00023242"/>
    </source>
</evidence>
<keyword evidence="3" id="KW-0378">Hydrolase</keyword>
<accession>A0AAW1NJ21</accession>
<dbReference type="InterPro" id="IPR039189">
    <property type="entry name" value="Fcp1"/>
</dbReference>
<comment type="subcellular location">
    <subcellularLocation>
        <location evidence="1">Nucleus</location>
    </subcellularLocation>
</comment>
<sequence>MDESICSVLLGDRRTNGKALLFSICSSSLSTSLREGLALTGRWPAPSGKLTPACLTSGPSVALIFDHETTGAHHAHISALHTECTRDKSMLTAQLDDIELFLIPMQAKQEGTRLFLGYETCSGDVAAMQVYVEPSVTPLIFDLDQTLLVAYSGKQLKELREKLEESWERAKEEHGPHAPQTADLELQVMEVRQNEQYLTQFAQTDCVTPAGGTLRHAVPEEVIDENTGRISMRPVVRLSENLMFTRIKANPDTSMIFHIRPGWWKLLWALEDSNQGHLKANARQKFKVYVCTAAQRDYALEAWRILDPNRSLIPPQEYTSRIHNVYFPGTKYLDRVLGLKQLGNQGDGDQGIVAACVSYPRAPLAVVIDDRPDVWDKWWPQVIRTSDYVPHLEVARRVHLPHQQALQEQAAELHRILENLQFIRATMYWFTLDQMMPAAWSSQYTVEDLRTKGPTLIPRLPSITDVMRGEMSGCPAAALMPSRPGPIPAPPVPASPLQPYRPPRPNAALPTRTSGGPAAAASNGPADPRLARRQQAQQAAAQPPSSTPAQEEASSAPTQQAQRPPARLSSYPAARSVLNFPGMEAGQSSMAPAVQLPQDPRRRPAGMSNALSNPAGTSPSDAAAAAAMRAGFAQGLAVGQAVLAQHHSNPASAAGGGNTAQPPTQDQHRPAEGNEQLPPPPASSLHGKREAEGVAGPQRKRPRIRGHTHAPEDQGAHDHSDVEDVMNGGNGMHAHDLPKHPKVEKQAIKAEFEDLLEECSRLASQQGGAACTFKEGRPYVEGVGEQWACEVSSGNQVYGSATAQKRWDANLEAARMAKQRLQSSSGPVQDLDMQDAPSYWPRGRAHASSGLIL</sequence>
<keyword evidence="10" id="KW-1185">Reference proteome</keyword>
<feature type="region of interest" description="Disordered" evidence="7">
    <location>
        <begin position="583"/>
        <end position="625"/>
    </location>
</feature>
<feature type="region of interest" description="Disordered" evidence="7">
    <location>
        <begin position="648"/>
        <end position="737"/>
    </location>
</feature>
<evidence type="ECO:0000256" key="2">
    <source>
        <dbReference type="ARBA" id="ARBA00013081"/>
    </source>
</evidence>
<comment type="catalytic activity">
    <reaction evidence="5">
        <text>O-phospho-L-seryl-[protein] + H2O = L-seryl-[protein] + phosphate</text>
        <dbReference type="Rhea" id="RHEA:20629"/>
        <dbReference type="Rhea" id="RHEA-COMP:9863"/>
        <dbReference type="Rhea" id="RHEA-COMP:11604"/>
        <dbReference type="ChEBI" id="CHEBI:15377"/>
        <dbReference type="ChEBI" id="CHEBI:29999"/>
        <dbReference type="ChEBI" id="CHEBI:43474"/>
        <dbReference type="ChEBI" id="CHEBI:83421"/>
        <dbReference type="EC" id="3.1.3.16"/>
    </reaction>
</comment>
<evidence type="ECO:0000256" key="7">
    <source>
        <dbReference type="SAM" id="MobiDB-lite"/>
    </source>
</evidence>
<feature type="compositionally biased region" description="Pro residues" evidence="7">
    <location>
        <begin position="483"/>
        <end position="505"/>
    </location>
</feature>
<dbReference type="EC" id="3.1.3.16" evidence="2"/>
<evidence type="ECO:0000256" key="6">
    <source>
        <dbReference type="ARBA" id="ARBA00048336"/>
    </source>
</evidence>
<gene>
    <name evidence="9" type="ORF">WJX73_003558</name>
</gene>
<feature type="domain" description="FCP1 homology" evidence="8">
    <location>
        <begin position="228"/>
        <end position="395"/>
    </location>
</feature>
<feature type="compositionally biased region" description="Polar residues" evidence="7">
    <location>
        <begin position="552"/>
        <end position="562"/>
    </location>
</feature>
<dbReference type="InterPro" id="IPR023214">
    <property type="entry name" value="HAD_sf"/>
</dbReference>
<feature type="compositionally biased region" description="Low complexity" evidence="7">
    <location>
        <begin position="514"/>
        <end position="550"/>
    </location>
</feature>
<dbReference type="Proteomes" id="UP001465755">
    <property type="component" value="Unassembled WGS sequence"/>
</dbReference>
<dbReference type="SMART" id="SM00577">
    <property type="entry name" value="CPDc"/>
    <property type="match status" value="1"/>
</dbReference>
<protein>
    <recommendedName>
        <fullName evidence="2">protein-serine/threonine phosphatase</fullName>
        <ecNumber evidence="2">3.1.3.16</ecNumber>
    </recommendedName>
</protein>
<dbReference type="InterPro" id="IPR036412">
    <property type="entry name" value="HAD-like_sf"/>
</dbReference>
<feature type="region of interest" description="Disordered" evidence="7">
    <location>
        <begin position="474"/>
        <end position="569"/>
    </location>
</feature>
<dbReference type="Gene3D" id="3.40.50.1000">
    <property type="entry name" value="HAD superfamily/HAD-like"/>
    <property type="match status" value="1"/>
</dbReference>
<dbReference type="AlphaFoldDB" id="A0AAW1NJ21"/>
<dbReference type="SUPFAM" id="SSF56784">
    <property type="entry name" value="HAD-like"/>
    <property type="match status" value="1"/>
</dbReference>
<reference evidence="9 10" key="1">
    <citation type="journal article" date="2024" name="Nat. Commun.">
        <title>Phylogenomics reveals the evolutionary origins of lichenization in chlorophyte algae.</title>
        <authorList>
            <person name="Puginier C."/>
            <person name="Libourel C."/>
            <person name="Otte J."/>
            <person name="Skaloud P."/>
            <person name="Haon M."/>
            <person name="Grisel S."/>
            <person name="Petersen M."/>
            <person name="Berrin J.G."/>
            <person name="Delaux P.M."/>
            <person name="Dal Grande F."/>
            <person name="Keller J."/>
        </authorList>
    </citation>
    <scope>NUCLEOTIDE SEQUENCE [LARGE SCALE GENOMIC DNA]</scope>
    <source>
        <strain evidence="9 10">SAG 2036</strain>
    </source>
</reference>
<dbReference type="GO" id="GO:0008420">
    <property type="term" value="F:RNA polymerase II CTD heptapeptide repeat phosphatase activity"/>
    <property type="evidence" value="ECO:0007669"/>
    <property type="project" value="InterPro"/>
</dbReference>
<keyword evidence="4" id="KW-0539">Nucleus</keyword>
<feature type="compositionally biased region" description="Low complexity" evidence="7">
    <location>
        <begin position="615"/>
        <end position="625"/>
    </location>
</feature>
<feature type="compositionally biased region" description="Basic and acidic residues" evidence="7">
    <location>
        <begin position="709"/>
        <end position="722"/>
    </location>
</feature>
<comment type="caution">
    <text evidence="9">The sequence shown here is derived from an EMBL/GenBank/DDBJ whole genome shotgun (WGS) entry which is preliminary data.</text>
</comment>
<feature type="region of interest" description="Disordered" evidence="7">
    <location>
        <begin position="820"/>
        <end position="853"/>
    </location>
</feature>
<evidence type="ECO:0000259" key="8">
    <source>
        <dbReference type="SMART" id="SM00577"/>
    </source>
</evidence>
<comment type="catalytic activity">
    <reaction evidence="6">
        <text>O-phospho-L-threonyl-[protein] + H2O = L-threonyl-[protein] + phosphate</text>
        <dbReference type="Rhea" id="RHEA:47004"/>
        <dbReference type="Rhea" id="RHEA-COMP:11060"/>
        <dbReference type="Rhea" id="RHEA-COMP:11605"/>
        <dbReference type="ChEBI" id="CHEBI:15377"/>
        <dbReference type="ChEBI" id="CHEBI:30013"/>
        <dbReference type="ChEBI" id="CHEBI:43474"/>
        <dbReference type="ChEBI" id="CHEBI:61977"/>
        <dbReference type="EC" id="3.1.3.16"/>
    </reaction>
</comment>
<evidence type="ECO:0000256" key="3">
    <source>
        <dbReference type="ARBA" id="ARBA00022801"/>
    </source>
</evidence>
<dbReference type="PANTHER" id="PTHR23081:SF36">
    <property type="entry name" value="RNA POLYMERASE II SUBUNIT A C-TERMINAL DOMAIN PHOSPHATASE"/>
    <property type="match status" value="1"/>
</dbReference>
<evidence type="ECO:0000256" key="1">
    <source>
        <dbReference type="ARBA" id="ARBA00004123"/>
    </source>
</evidence>
<dbReference type="InterPro" id="IPR004274">
    <property type="entry name" value="FCP1_dom"/>
</dbReference>
<feature type="compositionally biased region" description="Basic residues" evidence="7">
    <location>
        <begin position="698"/>
        <end position="708"/>
    </location>
</feature>
<evidence type="ECO:0000313" key="9">
    <source>
        <dbReference type="EMBL" id="KAK9788147.1"/>
    </source>
</evidence>
<dbReference type="GO" id="GO:0005634">
    <property type="term" value="C:nucleus"/>
    <property type="evidence" value="ECO:0007669"/>
    <property type="project" value="UniProtKB-SubCell"/>
</dbReference>
<dbReference type="EMBL" id="JALJOQ010000233">
    <property type="protein sequence ID" value="KAK9788147.1"/>
    <property type="molecule type" value="Genomic_DNA"/>
</dbReference>
<organism evidence="9 10">
    <name type="scientific">Symbiochloris irregularis</name>
    <dbReference type="NCBI Taxonomy" id="706552"/>
    <lineage>
        <taxon>Eukaryota</taxon>
        <taxon>Viridiplantae</taxon>
        <taxon>Chlorophyta</taxon>
        <taxon>core chlorophytes</taxon>
        <taxon>Trebouxiophyceae</taxon>
        <taxon>Trebouxiales</taxon>
        <taxon>Trebouxiaceae</taxon>
        <taxon>Symbiochloris</taxon>
    </lineage>
</organism>